<keyword evidence="1" id="KW-0472">Membrane</keyword>
<evidence type="ECO:0000256" key="1">
    <source>
        <dbReference type="SAM" id="Phobius"/>
    </source>
</evidence>
<sequence length="135" mass="15620">MAVPGFSGVILLLYCDIYNFYNADSDCMKKFSKLIESAQCRPMFRVTVMGFNDALLAQNVDHDYQPVGCVELDIALIFFLAVVVSSIIAVIMVFFTCWDYRRFWRWTQGQYPLTASRDRINSFPDNSYHQLTDEV</sequence>
<dbReference type="WBParaSite" id="BXY_0125100.1">
    <property type="protein sequence ID" value="BXY_0125100.1"/>
    <property type="gene ID" value="BXY_0125100"/>
</dbReference>
<evidence type="ECO:0000313" key="3">
    <source>
        <dbReference type="WBParaSite" id="BXY_0125100.1"/>
    </source>
</evidence>
<protein>
    <submittedName>
        <fullName evidence="3">Protein tweety homolog</fullName>
    </submittedName>
</protein>
<dbReference type="Proteomes" id="UP000095284">
    <property type="component" value="Unplaced"/>
</dbReference>
<evidence type="ECO:0000313" key="2">
    <source>
        <dbReference type="Proteomes" id="UP000095284"/>
    </source>
</evidence>
<name>A0A1I7RKL7_BURXY</name>
<keyword evidence="1" id="KW-0812">Transmembrane</keyword>
<keyword evidence="1" id="KW-1133">Transmembrane helix</keyword>
<reference evidence="3" key="1">
    <citation type="submission" date="2016-11" db="UniProtKB">
        <authorList>
            <consortium name="WormBaseParasite"/>
        </authorList>
    </citation>
    <scope>IDENTIFICATION</scope>
</reference>
<organism evidence="2 3">
    <name type="scientific">Bursaphelenchus xylophilus</name>
    <name type="common">Pinewood nematode worm</name>
    <name type="synonym">Aphelenchoides xylophilus</name>
    <dbReference type="NCBI Taxonomy" id="6326"/>
    <lineage>
        <taxon>Eukaryota</taxon>
        <taxon>Metazoa</taxon>
        <taxon>Ecdysozoa</taxon>
        <taxon>Nematoda</taxon>
        <taxon>Chromadorea</taxon>
        <taxon>Rhabditida</taxon>
        <taxon>Tylenchina</taxon>
        <taxon>Tylenchomorpha</taxon>
        <taxon>Aphelenchoidea</taxon>
        <taxon>Aphelenchoididae</taxon>
        <taxon>Bursaphelenchus</taxon>
    </lineage>
</organism>
<proteinExistence type="predicted"/>
<accession>A0A1I7RKL7</accession>
<dbReference type="AlphaFoldDB" id="A0A1I7RKL7"/>
<feature type="transmembrane region" description="Helical" evidence="1">
    <location>
        <begin position="74"/>
        <end position="98"/>
    </location>
</feature>